<keyword evidence="2" id="KW-1185">Reference proteome</keyword>
<sequence>MSLLFERTFETVQDLNRYRKELNASLQAGGGEQPA</sequence>
<accession>A0A916IP61</accession>
<evidence type="ECO:0000313" key="2">
    <source>
        <dbReference type="Proteomes" id="UP000672934"/>
    </source>
</evidence>
<comment type="caution">
    <text evidence="1">The sequence shown here is derived from an EMBL/GenBank/DDBJ whole genome shotgun (WGS) entry which is preliminary data.</text>
</comment>
<gene>
    <name evidence="1" type="ORF">LMG31506_00885</name>
</gene>
<dbReference type="EMBL" id="CAJPUY010000003">
    <property type="protein sequence ID" value="CAG2131765.1"/>
    <property type="molecule type" value="Genomic_DNA"/>
</dbReference>
<dbReference type="AlphaFoldDB" id="A0A916IP61"/>
<protein>
    <submittedName>
        <fullName evidence="1">Uncharacterized protein</fullName>
    </submittedName>
</protein>
<evidence type="ECO:0000313" key="1">
    <source>
        <dbReference type="EMBL" id="CAG2131765.1"/>
    </source>
</evidence>
<organism evidence="1 2">
    <name type="scientific">Cupriavidus yeoncheonensis</name>
    <dbReference type="NCBI Taxonomy" id="1462994"/>
    <lineage>
        <taxon>Bacteria</taxon>
        <taxon>Pseudomonadati</taxon>
        <taxon>Pseudomonadota</taxon>
        <taxon>Betaproteobacteria</taxon>
        <taxon>Burkholderiales</taxon>
        <taxon>Burkholderiaceae</taxon>
        <taxon>Cupriavidus</taxon>
    </lineage>
</organism>
<proteinExistence type="predicted"/>
<dbReference type="Proteomes" id="UP000672934">
    <property type="component" value="Unassembled WGS sequence"/>
</dbReference>
<reference evidence="1" key="1">
    <citation type="submission" date="2021-03" db="EMBL/GenBank/DDBJ databases">
        <authorList>
            <person name="Peeters C."/>
        </authorList>
    </citation>
    <scope>NUCLEOTIDE SEQUENCE</scope>
    <source>
        <strain evidence="1">LMG 31506</strain>
    </source>
</reference>
<name>A0A916IP61_9BURK</name>